<evidence type="ECO:0000256" key="1">
    <source>
        <dbReference type="SAM" id="MobiDB-lite"/>
    </source>
</evidence>
<evidence type="ECO:0000313" key="2">
    <source>
        <dbReference type="EMBL" id="GAA2196448.1"/>
    </source>
</evidence>
<name>A0ABP5NEA1_9MICC</name>
<dbReference type="Proteomes" id="UP001500432">
    <property type="component" value="Unassembled WGS sequence"/>
</dbReference>
<gene>
    <name evidence="2" type="ORF">GCM10009849_01580</name>
</gene>
<proteinExistence type="predicted"/>
<organism evidence="2 3">
    <name type="scientific">Sinomonas flava</name>
    <dbReference type="NCBI Taxonomy" id="496857"/>
    <lineage>
        <taxon>Bacteria</taxon>
        <taxon>Bacillati</taxon>
        <taxon>Actinomycetota</taxon>
        <taxon>Actinomycetes</taxon>
        <taxon>Micrococcales</taxon>
        <taxon>Micrococcaceae</taxon>
        <taxon>Sinomonas</taxon>
    </lineage>
</organism>
<reference evidence="3" key="1">
    <citation type="journal article" date="2019" name="Int. J. Syst. Evol. Microbiol.">
        <title>The Global Catalogue of Microorganisms (GCM) 10K type strain sequencing project: providing services to taxonomists for standard genome sequencing and annotation.</title>
        <authorList>
            <consortium name="The Broad Institute Genomics Platform"/>
            <consortium name="The Broad Institute Genome Sequencing Center for Infectious Disease"/>
            <person name="Wu L."/>
            <person name="Ma J."/>
        </authorList>
    </citation>
    <scope>NUCLEOTIDE SEQUENCE [LARGE SCALE GENOMIC DNA]</scope>
    <source>
        <strain evidence="3">JCM 16034</strain>
    </source>
</reference>
<dbReference type="EMBL" id="BAAAQW010000001">
    <property type="protein sequence ID" value="GAA2196448.1"/>
    <property type="molecule type" value="Genomic_DNA"/>
</dbReference>
<sequence length="88" mass="9468">MLGPGNHREECLVDRHDPQRIRGNRAEHGVDGPAGSGVFSDALSGGCGLCHSSRLAFALHDVKKFAEAFVRIGDDADVTFLFLTVCKD</sequence>
<evidence type="ECO:0000313" key="3">
    <source>
        <dbReference type="Proteomes" id="UP001500432"/>
    </source>
</evidence>
<comment type="caution">
    <text evidence="2">The sequence shown here is derived from an EMBL/GenBank/DDBJ whole genome shotgun (WGS) entry which is preliminary data.</text>
</comment>
<accession>A0ABP5NEA1</accession>
<protein>
    <submittedName>
        <fullName evidence="2">Uncharacterized protein</fullName>
    </submittedName>
</protein>
<feature type="region of interest" description="Disordered" evidence="1">
    <location>
        <begin position="1"/>
        <end position="29"/>
    </location>
</feature>
<keyword evidence="3" id="KW-1185">Reference proteome</keyword>